<reference evidence="1" key="1">
    <citation type="submission" date="2022-01" db="EMBL/GenBank/DDBJ databases">
        <title>Comparative genomics reveals a dynamic genome evolution in the ectomycorrhizal milk-cap (Lactarius) mushrooms.</title>
        <authorList>
            <consortium name="DOE Joint Genome Institute"/>
            <person name="Lebreton A."/>
            <person name="Tang N."/>
            <person name="Kuo A."/>
            <person name="LaButti K."/>
            <person name="Drula E."/>
            <person name="Barry K."/>
            <person name="Clum A."/>
            <person name="Lipzen A."/>
            <person name="Mousain D."/>
            <person name="Ng V."/>
            <person name="Wang R."/>
            <person name="Wang X."/>
            <person name="Dai Y."/>
            <person name="Henrissat B."/>
            <person name="Grigoriev I.V."/>
            <person name="Guerin-Laguette A."/>
            <person name="Yu F."/>
            <person name="Martin F.M."/>
        </authorList>
    </citation>
    <scope>NUCLEOTIDE SEQUENCE</scope>
    <source>
        <strain evidence="1">QP</strain>
    </source>
</reference>
<sequence length="255" mass="28460">MMHDGLHPPTSACRALSQSWGAATYPYLCPPQHCDRHAFHPKSERWIPLHTTLHAAAAASYCCLYGMTPSPARRPFLHLCPFFPFPLPALPIPLPCTVCAELDSVLPPLSGYCPVAVFLCVLLLPLDTFPVHRLPRACDTTFPAPSLFFCTAFLPHLPSSTFPTMLCLLHTFVRFLCHASAARHCVSQCHHRICILSSHAASSMPPRSPPPRIQSSLRPQHLRLYHRTRALLNILDAPPFWCGCRRRAPSPLQVR</sequence>
<dbReference type="Proteomes" id="UP001201163">
    <property type="component" value="Unassembled WGS sequence"/>
</dbReference>
<keyword evidence="2" id="KW-1185">Reference proteome</keyword>
<accession>A0AAD4LFL7</accession>
<evidence type="ECO:0000313" key="1">
    <source>
        <dbReference type="EMBL" id="KAH8989988.1"/>
    </source>
</evidence>
<dbReference type="AlphaFoldDB" id="A0AAD4LFL7"/>
<dbReference type="EMBL" id="JAKELL010000033">
    <property type="protein sequence ID" value="KAH8989988.1"/>
    <property type="molecule type" value="Genomic_DNA"/>
</dbReference>
<protein>
    <submittedName>
        <fullName evidence="1">Uncharacterized protein</fullName>
    </submittedName>
</protein>
<organism evidence="1 2">
    <name type="scientific">Lactarius akahatsu</name>
    <dbReference type="NCBI Taxonomy" id="416441"/>
    <lineage>
        <taxon>Eukaryota</taxon>
        <taxon>Fungi</taxon>
        <taxon>Dikarya</taxon>
        <taxon>Basidiomycota</taxon>
        <taxon>Agaricomycotina</taxon>
        <taxon>Agaricomycetes</taxon>
        <taxon>Russulales</taxon>
        <taxon>Russulaceae</taxon>
        <taxon>Lactarius</taxon>
    </lineage>
</organism>
<proteinExistence type="predicted"/>
<evidence type="ECO:0000313" key="2">
    <source>
        <dbReference type="Proteomes" id="UP001201163"/>
    </source>
</evidence>
<comment type="caution">
    <text evidence="1">The sequence shown here is derived from an EMBL/GenBank/DDBJ whole genome shotgun (WGS) entry which is preliminary data.</text>
</comment>
<gene>
    <name evidence="1" type="ORF">EDB92DRAFT_1866749</name>
</gene>
<name>A0AAD4LFL7_9AGAM</name>